<proteinExistence type="predicted"/>
<comment type="caution">
    <text evidence="2">The sequence shown here is derived from an EMBL/GenBank/DDBJ whole genome shotgun (WGS) entry which is preliminary data.</text>
</comment>
<dbReference type="Proteomes" id="UP000729402">
    <property type="component" value="Unassembled WGS sequence"/>
</dbReference>
<reference evidence="2" key="2">
    <citation type="submission" date="2021-02" db="EMBL/GenBank/DDBJ databases">
        <authorList>
            <person name="Kimball J.A."/>
            <person name="Haas M.W."/>
            <person name="Macchietto M."/>
            <person name="Kono T."/>
            <person name="Duquette J."/>
            <person name="Shao M."/>
        </authorList>
    </citation>
    <scope>NUCLEOTIDE SEQUENCE</scope>
    <source>
        <tissue evidence="2">Fresh leaf tissue</tissue>
    </source>
</reference>
<gene>
    <name evidence="2" type="ORF">GUJ93_ZPchr0002g23611</name>
</gene>
<dbReference type="EMBL" id="JAAALK010000287">
    <property type="protein sequence ID" value="KAG8057040.1"/>
    <property type="molecule type" value="Genomic_DNA"/>
</dbReference>
<organism evidence="2 3">
    <name type="scientific">Zizania palustris</name>
    <name type="common">Northern wild rice</name>
    <dbReference type="NCBI Taxonomy" id="103762"/>
    <lineage>
        <taxon>Eukaryota</taxon>
        <taxon>Viridiplantae</taxon>
        <taxon>Streptophyta</taxon>
        <taxon>Embryophyta</taxon>
        <taxon>Tracheophyta</taxon>
        <taxon>Spermatophyta</taxon>
        <taxon>Magnoliopsida</taxon>
        <taxon>Liliopsida</taxon>
        <taxon>Poales</taxon>
        <taxon>Poaceae</taxon>
        <taxon>BOP clade</taxon>
        <taxon>Oryzoideae</taxon>
        <taxon>Oryzeae</taxon>
        <taxon>Zizaniinae</taxon>
        <taxon>Zizania</taxon>
    </lineage>
</organism>
<evidence type="ECO:0000256" key="1">
    <source>
        <dbReference type="SAM" id="MobiDB-lite"/>
    </source>
</evidence>
<evidence type="ECO:0000313" key="3">
    <source>
        <dbReference type="Proteomes" id="UP000729402"/>
    </source>
</evidence>
<dbReference type="AlphaFoldDB" id="A0A8J5S7D7"/>
<keyword evidence="3" id="KW-1185">Reference proteome</keyword>
<reference evidence="2" key="1">
    <citation type="journal article" date="2021" name="bioRxiv">
        <title>Whole Genome Assembly and Annotation of Northern Wild Rice, Zizania palustris L., Supports a Whole Genome Duplication in the Zizania Genus.</title>
        <authorList>
            <person name="Haas M."/>
            <person name="Kono T."/>
            <person name="Macchietto M."/>
            <person name="Millas R."/>
            <person name="McGilp L."/>
            <person name="Shao M."/>
            <person name="Duquette J."/>
            <person name="Hirsch C.N."/>
            <person name="Kimball J."/>
        </authorList>
    </citation>
    <scope>NUCLEOTIDE SEQUENCE</scope>
    <source>
        <tissue evidence="2">Fresh leaf tissue</tissue>
    </source>
</reference>
<accession>A0A8J5S7D7</accession>
<feature type="region of interest" description="Disordered" evidence="1">
    <location>
        <begin position="1"/>
        <end position="23"/>
    </location>
</feature>
<sequence length="102" mass="10748">MNRCTHRGPRGSQPPTPPDFSAREPIATGQLAAQHVVADSEADTEQLGEHGRTRHFLLENAVFYDPLALGISSSAVGCCRKRVLSSGRSLAATGEATTAMSA</sequence>
<protein>
    <submittedName>
        <fullName evidence="2">Uncharacterized protein</fullName>
    </submittedName>
</protein>
<evidence type="ECO:0000313" key="2">
    <source>
        <dbReference type="EMBL" id="KAG8057040.1"/>
    </source>
</evidence>
<name>A0A8J5S7D7_ZIZPA</name>